<dbReference type="PROSITE" id="PS51379">
    <property type="entry name" value="4FE4S_FER_2"/>
    <property type="match status" value="2"/>
</dbReference>
<proteinExistence type="inferred from homology"/>
<dbReference type="InterPro" id="IPR017896">
    <property type="entry name" value="4Fe4S_Fe-S-bd"/>
</dbReference>
<dbReference type="EMBL" id="RCOS01000137">
    <property type="protein sequence ID" value="RSN72805.1"/>
    <property type="molecule type" value="Genomic_DNA"/>
</dbReference>
<dbReference type="PANTHER" id="PTHR43255:SF1">
    <property type="entry name" value="IRON-SULFUR-BINDING OXIDOREDUCTASE FADF-RELATED"/>
    <property type="match status" value="1"/>
</dbReference>
<reference evidence="9 11" key="2">
    <citation type="journal article" date="2019" name="Nat. Microbiol.">
        <title>Wide diversity of methane and short-chain alkane metabolisms in uncultured archaea.</title>
        <authorList>
            <person name="Borrel G."/>
            <person name="Adam P.S."/>
            <person name="McKay L.J."/>
            <person name="Chen L.X."/>
            <person name="Sierra-Garcia I.N."/>
            <person name="Sieber C.M."/>
            <person name="Letourneur Q."/>
            <person name="Ghozlane A."/>
            <person name="Andersen G.L."/>
            <person name="Li W.J."/>
            <person name="Hallam S.J."/>
            <person name="Muyzer G."/>
            <person name="de Oliveira V.M."/>
            <person name="Inskeep W.P."/>
            <person name="Banfield J.F."/>
            <person name="Gribaldo S."/>
        </authorList>
    </citation>
    <scope>NUCLEOTIDE SEQUENCE [LARGE SCALE GENOMIC DNA]</scope>
    <source>
        <strain evidence="9">NM4</strain>
    </source>
</reference>
<accession>A0A3R9R1Q1</accession>
<dbReference type="GO" id="GO:0005886">
    <property type="term" value="C:plasma membrane"/>
    <property type="evidence" value="ECO:0007669"/>
    <property type="project" value="TreeGrafter"/>
</dbReference>
<evidence type="ECO:0000256" key="5">
    <source>
        <dbReference type="ARBA" id="ARBA00023004"/>
    </source>
</evidence>
<evidence type="ECO:0000259" key="7">
    <source>
        <dbReference type="PROSITE" id="PS51379"/>
    </source>
</evidence>
<keyword evidence="4" id="KW-0560">Oxidoreductase</keyword>
<keyword evidence="6" id="KW-0411">Iron-sulfur</keyword>
<comment type="similarity">
    <text evidence="1">Belongs to the HdrC family.</text>
</comment>
<evidence type="ECO:0000256" key="6">
    <source>
        <dbReference type="ARBA" id="ARBA00023014"/>
    </source>
</evidence>
<dbReference type="Proteomes" id="UP000277582">
    <property type="component" value="Unassembled WGS sequence"/>
</dbReference>
<dbReference type="GO" id="GO:0051539">
    <property type="term" value="F:4 iron, 4 sulfur cluster binding"/>
    <property type="evidence" value="ECO:0007669"/>
    <property type="project" value="UniProtKB-KW"/>
</dbReference>
<dbReference type="Pfam" id="PF13183">
    <property type="entry name" value="Fer4_8"/>
    <property type="match status" value="1"/>
</dbReference>
<dbReference type="InterPro" id="IPR004017">
    <property type="entry name" value="Cys_rich_dom"/>
</dbReference>
<evidence type="ECO:0000313" key="10">
    <source>
        <dbReference type="Proteomes" id="UP000277582"/>
    </source>
</evidence>
<name>A0A3R9R1Q1_9CREN</name>
<dbReference type="PANTHER" id="PTHR43255">
    <property type="entry name" value="IRON-SULFUR-BINDING OXIDOREDUCTASE FADF-RELATED-RELATED"/>
    <property type="match status" value="1"/>
</dbReference>
<evidence type="ECO:0000256" key="1">
    <source>
        <dbReference type="ARBA" id="ARBA00007097"/>
    </source>
</evidence>
<evidence type="ECO:0000256" key="3">
    <source>
        <dbReference type="ARBA" id="ARBA00022723"/>
    </source>
</evidence>
<dbReference type="EMBL" id="RXII01000053">
    <property type="protein sequence ID" value="RZN62164.1"/>
    <property type="molecule type" value="Genomic_DNA"/>
</dbReference>
<evidence type="ECO:0000256" key="2">
    <source>
        <dbReference type="ARBA" id="ARBA00022485"/>
    </source>
</evidence>
<dbReference type="InterPro" id="IPR009051">
    <property type="entry name" value="Helical_ferredxn"/>
</dbReference>
<gene>
    <name evidence="8" type="ORF">D6D85_12215</name>
    <name evidence="9" type="ORF">EF810_03460</name>
</gene>
<dbReference type="AlphaFoldDB" id="A0A3R9R1Q1"/>
<evidence type="ECO:0000313" key="8">
    <source>
        <dbReference type="EMBL" id="RSN72805.1"/>
    </source>
</evidence>
<comment type="caution">
    <text evidence="8">The sequence shown here is derived from an EMBL/GenBank/DDBJ whole genome shotgun (WGS) entry which is preliminary data.</text>
</comment>
<dbReference type="Pfam" id="PF02754">
    <property type="entry name" value="CCG"/>
    <property type="match status" value="2"/>
</dbReference>
<evidence type="ECO:0000313" key="11">
    <source>
        <dbReference type="Proteomes" id="UP000316217"/>
    </source>
</evidence>
<dbReference type="SUPFAM" id="SSF46548">
    <property type="entry name" value="alpha-helical ferredoxin"/>
    <property type="match status" value="1"/>
</dbReference>
<keyword evidence="10" id="KW-1185">Reference proteome</keyword>
<feature type="domain" description="4Fe-4S ferredoxin-type" evidence="7">
    <location>
        <begin position="48"/>
        <end position="83"/>
    </location>
</feature>
<organism evidence="8 10">
    <name type="scientific">Candidatus Methanodesulfokora washburnensis</name>
    <dbReference type="NCBI Taxonomy" id="2478471"/>
    <lineage>
        <taxon>Archaea</taxon>
        <taxon>Thermoproteota</taxon>
        <taxon>Candidatus Korarchaeia</taxon>
        <taxon>Candidatus Korarchaeia incertae sedis</taxon>
        <taxon>Candidatus Methanodesulfokora</taxon>
    </lineage>
</organism>
<evidence type="ECO:0000313" key="9">
    <source>
        <dbReference type="EMBL" id="RZN62164.1"/>
    </source>
</evidence>
<keyword evidence="5" id="KW-0408">Iron</keyword>
<dbReference type="InterPro" id="IPR017900">
    <property type="entry name" value="4Fe4S_Fe_S_CS"/>
</dbReference>
<dbReference type="GO" id="GO:0016491">
    <property type="term" value="F:oxidoreductase activity"/>
    <property type="evidence" value="ECO:0007669"/>
    <property type="project" value="UniProtKB-KW"/>
</dbReference>
<dbReference type="Gene3D" id="1.10.1060.10">
    <property type="entry name" value="Alpha-helical ferredoxin"/>
    <property type="match status" value="1"/>
</dbReference>
<protein>
    <submittedName>
        <fullName evidence="8">(Fe-S)-binding protein</fullName>
    </submittedName>
</protein>
<keyword evidence="3" id="KW-0479">Metal-binding</keyword>
<sequence>MMEDYHKLADLCIECGACTEVCPFFIATNDIKYGAMAKVEAARRLFKGDPLTDEDLKTIFLCTRCDECHKVCPQNIPISVVIQGARAELRRMNRVPEKYKTIAEAIIKTGSPMAAPPEKRLAYIPEDFKPPERAKYLYVPGCWSGIRLPETARASVELLRISGLDFTVLGDRERCCGLFLIDTGMLEDAKMLAEKNTLLFESTGAEFVVTECPACQDVFKRVYPSLFREPKYEVIHISELLHDLINNGALKVGNSGKHIIYKDPCPLVRRSKVIEAPRDLIKRVAKLVEYDKNREDALCCGAPAGVKPIYPEIANRLAEILISEADRKEADIAVGCVFCMYHMTGVIKEPGRKIVTLSQLVLENLAD</sequence>
<dbReference type="PROSITE" id="PS00198">
    <property type="entry name" value="4FE4S_FER_1"/>
    <property type="match status" value="2"/>
</dbReference>
<reference evidence="8 10" key="1">
    <citation type="submission" date="2018-10" db="EMBL/GenBank/DDBJ databases">
        <title>Co-occurring genomic capacity for anaerobic methane metabolism and dissimilatory sulfite reduction discovered in the Korarchaeota.</title>
        <authorList>
            <person name="Mckay L.J."/>
            <person name="Dlakic M."/>
            <person name="Fields M.W."/>
            <person name="Delmont T.O."/>
            <person name="Eren A.M."/>
            <person name="Jay Z.J."/>
            <person name="Klingelsmith K.B."/>
            <person name="Rusch D.B."/>
            <person name="Inskeep W.P."/>
        </authorList>
    </citation>
    <scope>NUCLEOTIDE SEQUENCE [LARGE SCALE GENOMIC DNA]</scope>
    <source>
        <strain evidence="8 10">MDKW</strain>
    </source>
</reference>
<dbReference type="Proteomes" id="UP000316217">
    <property type="component" value="Unassembled WGS sequence"/>
</dbReference>
<dbReference type="RefSeq" id="WP_125672240.1">
    <property type="nucleotide sequence ID" value="NZ_RCOS01000137.1"/>
</dbReference>
<evidence type="ECO:0000256" key="4">
    <source>
        <dbReference type="ARBA" id="ARBA00023002"/>
    </source>
</evidence>
<dbReference type="InterPro" id="IPR051460">
    <property type="entry name" value="HdrC_iron-sulfur_subunit"/>
</dbReference>
<keyword evidence="2" id="KW-0004">4Fe-4S</keyword>
<dbReference type="OrthoDB" id="35334at2157"/>
<feature type="domain" description="4Fe-4S ferredoxin-type" evidence="7">
    <location>
        <begin position="3"/>
        <end position="32"/>
    </location>
</feature>
<dbReference type="GO" id="GO:0046872">
    <property type="term" value="F:metal ion binding"/>
    <property type="evidence" value="ECO:0007669"/>
    <property type="project" value="UniProtKB-KW"/>
</dbReference>